<dbReference type="InterPro" id="IPR050546">
    <property type="entry name" value="Glycosyl_Hydrlase_16"/>
</dbReference>
<dbReference type="SUPFAM" id="SSF49899">
    <property type="entry name" value="Concanavalin A-like lectins/glucanases"/>
    <property type="match status" value="1"/>
</dbReference>
<dbReference type="InterPro" id="IPR013320">
    <property type="entry name" value="ConA-like_dom_sf"/>
</dbReference>
<feature type="region of interest" description="Disordered" evidence="1">
    <location>
        <begin position="1"/>
        <end position="22"/>
    </location>
</feature>
<accession>A0A0C3PS18</accession>
<feature type="compositionally biased region" description="Basic residues" evidence="1">
    <location>
        <begin position="1"/>
        <end position="12"/>
    </location>
</feature>
<feature type="compositionally biased region" description="Basic and acidic residues" evidence="1">
    <location>
        <begin position="13"/>
        <end position="22"/>
    </location>
</feature>
<keyword evidence="4" id="KW-1185">Reference proteome</keyword>
<dbReference type="AlphaFoldDB" id="A0A0C3PS18"/>
<proteinExistence type="predicted"/>
<gene>
    <name evidence="3" type="ORF">M404DRAFT_844306</name>
</gene>
<feature type="domain" description="GH16" evidence="2">
    <location>
        <begin position="47"/>
        <end position="311"/>
    </location>
</feature>
<dbReference type="PANTHER" id="PTHR10963:SF24">
    <property type="entry name" value="GLYCOSIDASE C21B10.07-RELATED"/>
    <property type="match status" value="1"/>
</dbReference>
<dbReference type="STRING" id="870435.A0A0C3PS18"/>
<dbReference type="InterPro" id="IPR000757">
    <property type="entry name" value="Beta-glucanase-like"/>
</dbReference>
<protein>
    <submittedName>
        <fullName evidence="3">Glycoside hydrolase family 16 protein</fullName>
    </submittedName>
</protein>
<evidence type="ECO:0000259" key="2">
    <source>
        <dbReference type="PROSITE" id="PS51762"/>
    </source>
</evidence>
<dbReference type="HOGENOM" id="CLU_016972_1_1_1"/>
<dbReference type="EMBL" id="KN831950">
    <property type="protein sequence ID" value="KIO11414.1"/>
    <property type="molecule type" value="Genomic_DNA"/>
</dbReference>
<sequence>MYFHGKARVRRTRSPDAHGPVHDPRFRITGTLTLVSLAQLAVAGGLYTLSDSIVGDDFYDAFNFEDIPDPTHGRVNYVDSATAQLLGLTVATANSFIMRADDTTVLSPTGPGRNSVRIRSNNEYTTHVAVFDINHMPEGCGTWPAIWETLEADWPDSGEIDIVEGVNNVSPNQVHLHTGPNCSIPSNIRQLGTILTTDCDASVNYNSGCGSALSYAPNSFGPAFNAAGGGWYALERTDDYISVWFWSRDSWFTPVDVRLGSPVVDTSFWGTPAAYFPNTDCDLASHFGPNNIIINLTFCGDWAGSAAVYNASGCPSTCVDFVNSKLLCHSPPSCSPFHFVDNPQAFKNAYFQFASIRVYQ</sequence>
<reference evidence="4" key="2">
    <citation type="submission" date="2015-01" db="EMBL/GenBank/DDBJ databases">
        <title>Evolutionary Origins and Diversification of the Mycorrhizal Mutualists.</title>
        <authorList>
            <consortium name="DOE Joint Genome Institute"/>
            <consortium name="Mycorrhizal Genomics Consortium"/>
            <person name="Kohler A."/>
            <person name="Kuo A."/>
            <person name="Nagy L.G."/>
            <person name="Floudas D."/>
            <person name="Copeland A."/>
            <person name="Barry K.W."/>
            <person name="Cichocki N."/>
            <person name="Veneault-Fourrey C."/>
            <person name="LaButti K."/>
            <person name="Lindquist E.A."/>
            <person name="Lipzen A."/>
            <person name="Lundell T."/>
            <person name="Morin E."/>
            <person name="Murat C."/>
            <person name="Riley R."/>
            <person name="Ohm R."/>
            <person name="Sun H."/>
            <person name="Tunlid A."/>
            <person name="Henrissat B."/>
            <person name="Grigoriev I.V."/>
            <person name="Hibbett D.S."/>
            <person name="Martin F."/>
        </authorList>
    </citation>
    <scope>NUCLEOTIDE SEQUENCE [LARGE SCALE GENOMIC DNA]</scope>
    <source>
        <strain evidence="4">Marx 270</strain>
    </source>
</reference>
<reference evidence="3 4" key="1">
    <citation type="submission" date="2014-04" db="EMBL/GenBank/DDBJ databases">
        <authorList>
            <consortium name="DOE Joint Genome Institute"/>
            <person name="Kuo A."/>
            <person name="Kohler A."/>
            <person name="Costa M.D."/>
            <person name="Nagy L.G."/>
            <person name="Floudas D."/>
            <person name="Copeland A."/>
            <person name="Barry K.W."/>
            <person name="Cichocki N."/>
            <person name="Veneault-Fourrey C."/>
            <person name="LaButti K."/>
            <person name="Lindquist E.A."/>
            <person name="Lipzen A."/>
            <person name="Lundell T."/>
            <person name="Morin E."/>
            <person name="Murat C."/>
            <person name="Sun H."/>
            <person name="Tunlid A."/>
            <person name="Henrissat B."/>
            <person name="Grigoriev I.V."/>
            <person name="Hibbett D.S."/>
            <person name="Martin F."/>
            <person name="Nordberg H.P."/>
            <person name="Cantor M.N."/>
            <person name="Hua S.X."/>
        </authorList>
    </citation>
    <scope>NUCLEOTIDE SEQUENCE [LARGE SCALE GENOMIC DNA]</scope>
    <source>
        <strain evidence="3 4">Marx 270</strain>
    </source>
</reference>
<evidence type="ECO:0000313" key="4">
    <source>
        <dbReference type="Proteomes" id="UP000054217"/>
    </source>
</evidence>
<evidence type="ECO:0000313" key="3">
    <source>
        <dbReference type="EMBL" id="KIO11414.1"/>
    </source>
</evidence>
<name>A0A0C3PS18_PISTI</name>
<dbReference type="GO" id="GO:0004553">
    <property type="term" value="F:hydrolase activity, hydrolyzing O-glycosyl compounds"/>
    <property type="evidence" value="ECO:0007669"/>
    <property type="project" value="InterPro"/>
</dbReference>
<dbReference type="Gene3D" id="2.60.120.200">
    <property type="match status" value="1"/>
</dbReference>
<dbReference type="PANTHER" id="PTHR10963">
    <property type="entry name" value="GLYCOSYL HYDROLASE-RELATED"/>
    <property type="match status" value="1"/>
</dbReference>
<dbReference type="PROSITE" id="PS51762">
    <property type="entry name" value="GH16_2"/>
    <property type="match status" value="1"/>
</dbReference>
<dbReference type="OrthoDB" id="192832at2759"/>
<dbReference type="InParanoid" id="A0A0C3PS18"/>
<dbReference type="Pfam" id="PF26113">
    <property type="entry name" value="GH16_XgeA"/>
    <property type="match status" value="1"/>
</dbReference>
<organism evidence="3 4">
    <name type="scientific">Pisolithus tinctorius Marx 270</name>
    <dbReference type="NCBI Taxonomy" id="870435"/>
    <lineage>
        <taxon>Eukaryota</taxon>
        <taxon>Fungi</taxon>
        <taxon>Dikarya</taxon>
        <taxon>Basidiomycota</taxon>
        <taxon>Agaricomycotina</taxon>
        <taxon>Agaricomycetes</taxon>
        <taxon>Agaricomycetidae</taxon>
        <taxon>Boletales</taxon>
        <taxon>Sclerodermatineae</taxon>
        <taxon>Pisolithaceae</taxon>
        <taxon>Pisolithus</taxon>
    </lineage>
</organism>
<dbReference type="CDD" id="cd02181">
    <property type="entry name" value="GH16_fungal_Lam16A_glucanase"/>
    <property type="match status" value="1"/>
</dbReference>
<dbReference type="GO" id="GO:0009251">
    <property type="term" value="P:glucan catabolic process"/>
    <property type="evidence" value="ECO:0007669"/>
    <property type="project" value="TreeGrafter"/>
</dbReference>
<dbReference type="Proteomes" id="UP000054217">
    <property type="component" value="Unassembled WGS sequence"/>
</dbReference>
<keyword evidence="3" id="KW-0378">Hydrolase</keyword>
<evidence type="ECO:0000256" key="1">
    <source>
        <dbReference type="SAM" id="MobiDB-lite"/>
    </source>
</evidence>